<reference evidence="2" key="1">
    <citation type="submission" date="2021-03" db="EMBL/GenBank/DDBJ databases">
        <title>Evolutionary innovations through gain and loss of genes in the ectomycorrhizal Boletales.</title>
        <authorList>
            <person name="Wu G."/>
            <person name="Miyauchi S."/>
            <person name="Morin E."/>
            <person name="Yang Z.-L."/>
            <person name="Xu J."/>
            <person name="Martin F.M."/>
        </authorList>
    </citation>
    <scope>NUCLEOTIDE SEQUENCE</scope>
    <source>
        <strain evidence="2">BR01</strain>
    </source>
</reference>
<keyword evidence="1" id="KW-0812">Transmembrane</keyword>
<gene>
    <name evidence="2" type="ORF">JVT61DRAFT_13164</name>
</gene>
<comment type="caution">
    <text evidence="2">The sequence shown here is derived from an EMBL/GenBank/DDBJ whole genome shotgun (WGS) entry which is preliminary data.</text>
</comment>
<dbReference type="EMBL" id="JAGFBS010000006">
    <property type="protein sequence ID" value="KAG6378883.1"/>
    <property type="molecule type" value="Genomic_DNA"/>
</dbReference>
<organism evidence="2 3">
    <name type="scientific">Boletus reticuloceps</name>
    <dbReference type="NCBI Taxonomy" id="495285"/>
    <lineage>
        <taxon>Eukaryota</taxon>
        <taxon>Fungi</taxon>
        <taxon>Dikarya</taxon>
        <taxon>Basidiomycota</taxon>
        <taxon>Agaricomycotina</taxon>
        <taxon>Agaricomycetes</taxon>
        <taxon>Agaricomycetidae</taxon>
        <taxon>Boletales</taxon>
        <taxon>Boletineae</taxon>
        <taxon>Boletaceae</taxon>
        <taxon>Boletoideae</taxon>
        <taxon>Boletus</taxon>
    </lineage>
</organism>
<dbReference type="PANTHER" id="PTHR40465:SF1">
    <property type="entry name" value="DUF6534 DOMAIN-CONTAINING PROTEIN"/>
    <property type="match status" value="1"/>
</dbReference>
<dbReference type="AlphaFoldDB" id="A0A8I2YXS1"/>
<evidence type="ECO:0000256" key="1">
    <source>
        <dbReference type="SAM" id="Phobius"/>
    </source>
</evidence>
<name>A0A8I2YXS1_9AGAM</name>
<feature type="transmembrane region" description="Helical" evidence="1">
    <location>
        <begin position="6"/>
        <end position="25"/>
    </location>
</feature>
<keyword evidence="1" id="KW-1133">Transmembrane helix</keyword>
<sequence length="156" mass="17239">MGALDSTYGALLMGAVASGVLYGCASVQTWNYFTRYPSDRWYFKLTVASTFVADTINQILIVYTGKCNYAPGDMCIDPFLVYTYLVTNWGLSEELGKVLVCLCHTSLVHHMYQGYTTFSVQCFLAMRVYKLSNKSLVSTASVMVLVVAQFLVVLGG</sequence>
<dbReference type="PANTHER" id="PTHR40465">
    <property type="entry name" value="CHROMOSOME 1, WHOLE GENOME SHOTGUN SEQUENCE"/>
    <property type="match status" value="1"/>
</dbReference>
<protein>
    <submittedName>
        <fullName evidence="2">Uncharacterized protein</fullName>
    </submittedName>
</protein>
<evidence type="ECO:0000313" key="2">
    <source>
        <dbReference type="EMBL" id="KAG6378883.1"/>
    </source>
</evidence>
<feature type="transmembrane region" description="Helical" evidence="1">
    <location>
        <begin position="136"/>
        <end position="155"/>
    </location>
</feature>
<dbReference type="OrthoDB" id="2535105at2759"/>
<keyword evidence="1" id="KW-0472">Membrane</keyword>
<evidence type="ECO:0000313" key="3">
    <source>
        <dbReference type="Proteomes" id="UP000683000"/>
    </source>
</evidence>
<keyword evidence="3" id="KW-1185">Reference proteome</keyword>
<proteinExistence type="predicted"/>
<accession>A0A8I2YXS1</accession>
<dbReference type="Proteomes" id="UP000683000">
    <property type="component" value="Unassembled WGS sequence"/>
</dbReference>